<feature type="compositionally biased region" description="Low complexity" evidence="7">
    <location>
        <begin position="218"/>
        <end position="228"/>
    </location>
</feature>
<evidence type="ECO:0000256" key="6">
    <source>
        <dbReference type="ARBA" id="ARBA00023242"/>
    </source>
</evidence>
<dbReference type="PANTHER" id="PTHR11969:SF54">
    <property type="entry name" value="MAD-LIKE PROTEIN 1"/>
    <property type="match status" value="1"/>
</dbReference>
<dbReference type="Proteomes" id="UP000823388">
    <property type="component" value="Chromosome 2N"/>
</dbReference>
<dbReference type="GO" id="GO:0000981">
    <property type="term" value="F:DNA-binding transcription factor activity, RNA polymerase II-specific"/>
    <property type="evidence" value="ECO:0007669"/>
    <property type="project" value="TreeGrafter"/>
</dbReference>
<evidence type="ECO:0000256" key="4">
    <source>
        <dbReference type="ARBA" id="ARBA00023125"/>
    </source>
</evidence>
<evidence type="ECO:0000256" key="1">
    <source>
        <dbReference type="ARBA" id="ARBA00004123"/>
    </source>
</evidence>
<keyword evidence="3" id="KW-0805">Transcription regulation</keyword>
<dbReference type="PROSITE" id="PS50888">
    <property type="entry name" value="BHLH"/>
    <property type="match status" value="1"/>
</dbReference>
<evidence type="ECO:0000256" key="7">
    <source>
        <dbReference type="SAM" id="MobiDB-lite"/>
    </source>
</evidence>
<name>A0A8T0VPQ5_PANVG</name>
<organism evidence="9 10">
    <name type="scientific">Panicum virgatum</name>
    <name type="common">Blackwell switchgrass</name>
    <dbReference type="NCBI Taxonomy" id="38727"/>
    <lineage>
        <taxon>Eukaryota</taxon>
        <taxon>Viridiplantae</taxon>
        <taxon>Streptophyta</taxon>
        <taxon>Embryophyta</taxon>
        <taxon>Tracheophyta</taxon>
        <taxon>Spermatophyta</taxon>
        <taxon>Magnoliopsida</taxon>
        <taxon>Liliopsida</taxon>
        <taxon>Poales</taxon>
        <taxon>Poaceae</taxon>
        <taxon>PACMAD clade</taxon>
        <taxon>Panicoideae</taxon>
        <taxon>Panicodae</taxon>
        <taxon>Paniceae</taxon>
        <taxon>Panicinae</taxon>
        <taxon>Panicum</taxon>
        <taxon>Panicum sect. Hiantes</taxon>
    </lineage>
</organism>
<keyword evidence="10" id="KW-1185">Reference proteome</keyword>
<dbReference type="CDD" id="cd11448">
    <property type="entry name" value="bHLH_AtFAMA_like"/>
    <property type="match status" value="1"/>
</dbReference>
<dbReference type="GO" id="GO:0000978">
    <property type="term" value="F:RNA polymerase II cis-regulatory region sequence-specific DNA binding"/>
    <property type="evidence" value="ECO:0007669"/>
    <property type="project" value="TreeGrafter"/>
</dbReference>
<dbReference type="GO" id="GO:0005634">
    <property type="term" value="C:nucleus"/>
    <property type="evidence" value="ECO:0007669"/>
    <property type="project" value="UniProtKB-SubCell"/>
</dbReference>
<dbReference type="PANTHER" id="PTHR11969">
    <property type="entry name" value="MAX DIMERIZATION, MAD"/>
    <property type="match status" value="1"/>
</dbReference>
<reference evidence="9" key="1">
    <citation type="submission" date="2020-05" db="EMBL/GenBank/DDBJ databases">
        <title>WGS assembly of Panicum virgatum.</title>
        <authorList>
            <person name="Lovell J.T."/>
            <person name="Jenkins J."/>
            <person name="Shu S."/>
            <person name="Juenger T.E."/>
            <person name="Schmutz J."/>
        </authorList>
    </citation>
    <scope>NUCLEOTIDE SEQUENCE</scope>
    <source>
        <strain evidence="9">AP13</strain>
    </source>
</reference>
<keyword evidence="6" id="KW-0539">Nucleus</keyword>
<comment type="caution">
    <text evidence="9">The sequence shown here is derived from an EMBL/GenBank/DDBJ whole genome shotgun (WGS) entry which is preliminary data.</text>
</comment>
<gene>
    <name evidence="9" type="ORF">PVAP13_2NG403800</name>
</gene>
<dbReference type="Pfam" id="PF00010">
    <property type="entry name" value="HLH"/>
    <property type="match status" value="1"/>
</dbReference>
<dbReference type="OrthoDB" id="684567at2759"/>
<dbReference type="InterPro" id="IPR011598">
    <property type="entry name" value="bHLH_dom"/>
</dbReference>
<evidence type="ECO:0000313" key="9">
    <source>
        <dbReference type="EMBL" id="KAG2635566.1"/>
    </source>
</evidence>
<keyword evidence="4" id="KW-0238">DNA-binding</keyword>
<evidence type="ECO:0000259" key="8">
    <source>
        <dbReference type="PROSITE" id="PS50888"/>
    </source>
</evidence>
<evidence type="ECO:0000256" key="3">
    <source>
        <dbReference type="ARBA" id="ARBA00023015"/>
    </source>
</evidence>
<feature type="domain" description="BHLH" evidence="8">
    <location>
        <begin position="121"/>
        <end position="172"/>
    </location>
</feature>
<dbReference type="EMBL" id="CM029040">
    <property type="protein sequence ID" value="KAG2635566.1"/>
    <property type="molecule type" value="Genomic_DNA"/>
</dbReference>
<feature type="compositionally biased region" description="Basic residues" evidence="7">
    <location>
        <begin position="103"/>
        <end position="113"/>
    </location>
</feature>
<keyword evidence="5" id="KW-0804">Transcription</keyword>
<evidence type="ECO:0000256" key="2">
    <source>
        <dbReference type="ARBA" id="ARBA00005510"/>
    </source>
</evidence>
<dbReference type="GO" id="GO:0046983">
    <property type="term" value="F:protein dimerization activity"/>
    <property type="evidence" value="ECO:0007669"/>
    <property type="project" value="InterPro"/>
</dbReference>
<evidence type="ECO:0000256" key="5">
    <source>
        <dbReference type="ARBA" id="ARBA00023163"/>
    </source>
</evidence>
<accession>A0A8T0VPQ5</accession>
<feature type="region of interest" description="Disordered" evidence="7">
    <location>
        <begin position="218"/>
        <end position="247"/>
    </location>
</feature>
<comment type="subcellular location">
    <subcellularLocation>
        <location evidence="1">Nucleus</location>
    </subcellularLocation>
</comment>
<dbReference type="InterPro" id="IPR036638">
    <property type="entry name" value="HLH_DNA-bd_sf"/>
</dbReference>
<dbReference type="AlphaFoldDB" id="A0A8T0VPQ5"/>
<feature type="region of interest" description="Disordered" evidence="7">
    <location>
        <begin position="87"/>
        <end position="123"/>
    </location>
</feature>
<protein>
    <recommendedName>
        <fullName evidence="8">BHLH domain-containing protein</fullName>
    </recommendedName>
</protein>
<sequence>MALEAVVLSQSQQQGSSRRFGCGAMAGGPWSGLFWGAEGAAELSGAGAGTWDAAACSSSMLLREFQEPAGSIAAAAVPPVESGASVGQEEATAVAPAPPAPVARRKRRRTRAVKNKEAAESQRMTHIAVERNRRKQMNEYLAVLRSLMPAANAQRGDQASIVGGAINFVKELEQLLQSLEARRRQRSAQHPVTGVGGDVAAPFAGFFTFPQYSMRTAAAAPEHAPADATTHRDGAAEAEDASGSKPSAVADVEATMVESYANLRVLSRRRPRQLLRLVVGLQGHRLTVLHLNMSSAGQMVLYSFSLKVEDDCQLTSVDEIAAATYQIVEKIDQEQGCSLEQHQA</sequence>
<proteinExistence type="inferred from homology"/>
<evidence type="ECO:0000313" key="10">
    <source>
        <dbReference type="Proteomes" id="UP000823388"/>
    </source>
</evidence>
<comment type="similarity">
    <text evidence="2">Belongs to the bHLH protein family.</text>
</comment>
<dbReference type="Gene3D" id="4.10.280.10">
    <property type="entry name" value="Helix-loop-helix DNA-binding domain"/>
    <property type="match status" value="1"/>
</dbReference>
<dbReference type="SUPFAM" id="SSF47459">
    <property type="entry name" value="HLH, helix-loop-helix DNA-binding domain"/>
    <property type="match status" value="1"/>
</dbReference>
<dbReference type="SMART" id="SM00353">
    <property type="entry name" value="HLH"/>
    <property type="match status" value="1"/>
</dbReference>